<dbReference type="Pfam" id="PF22669">
    <property type="entry name" value="Exo_endo_phos2"/>
    <property type="match status" value="1"/>
</dbReference>
<dbReference type="EMBL" id="JAKMXF010000110">
    <property type="protein sequence ID" value="KAI6657882.1"/>
    <property type="molecule type" value="Genomic_DNA"/>
</dbReference>
<evidence type="ECO:0000313" key="6">
    <source>
        <dbReference type="Proteomes" id="UP001165289"/>
    </source>
</evidence>
<accession>A0AAV7K9U1</accession>
<evidence type="ECO:0000259" key="4">
    <source>
        <dbReference type="SMART" id="SM00128"/>
    </source>
</evidence>
<reference evidence="5 6" key="1">
    <citation type="journal article" date="2023" name="BMC Biol.">
        <title>The compact genome of the sponge Oopsacas minuta (Hexactinellida) is lacking key metazoan core genes.</title>
        <authorList>
            <person name="Santini S."/>
            <person name="Schenkelaars Q."/>
            <person name="Jourda C."/>
            <person name="Duchesne M."/>
            <person name="Belahbib H."/>
            <person name="Rocher C."/>
            <person name="Selva M."/>
            <person name="Riesgo A."/>
            <person name="Vervoort M."/>
            <person name="Leys S.P."/>
            <person name="Kodjabachian L."/>
            <person name="Le Bivic A."/>
            <person name="Borchiellini C."/>
            <person name="Claverie J.M."/>
            <person name="Renard E."/>
        </authorList>
    </citation>
    <scope>NUCLEOTIDE SEQUENCE [LARGE SCALE GENOMIC DNA]</scope>
    <source>
        <strain evidence="5">SPO-2</strain>
    </source>
</reference>
<name>A0AAV7K9U1_9METZ</name>
<keyword evidence="2" id="KW-0378">Hydrolase</keyword>
<comment type="similarity">
    <text evidence="3">Belongs to the inositol 1,4,5-trisphosphate 5-phosphatase type I family.</text>
</comment>
<dbReference type="Gene3D" id="3.60.10.10">
    <property type="entry name" value="Endonuclease/exonuclease/phosphatase"/>
    <property type="match status" value="1"/>
</dbReference>
<dbReference type="GO" id="GO:0004445">
    <property type="term" value="F:inositol-polyphosphate 5-phosphatase activity"/>
    <property type="evidence" value="ECO:0007669"/>
    <property type="project" value="UniProtKB-EC"/>
</dbReference>
<evidence type="ECO:0000313" key="5">
    <source>
        <dbReference type="EMBL" id="KAI6657882.1"/>
    </source>
</evidence>
<evidence type="ECO:0000256" key="3">
    <source>
        <dbReference type="ARBA" id="ARBA00023599"/>
    </source>
</evidence>
<evidence type="ECO:0000256" key="2">
    <source>
        <dbReference type="ARBA" id="ARBA00022801"/>
    </source>
</evidence>
<dbReference type="SUPFAM" id="SSF56219">
    <property type="entry name" value="DNase I-like"/>
    <property type="match status" value="1"/>
</dbReference>
<comment type="caution">
    <text evidence="5">The sequence shown here is derived from an EMBL/GenBank/DDBJ whole genome shotgun (WGS) entry which is preliminary data.</text>
</comment>
<dbReference type="InterPro" id="IPR036691">
    <property type="entry name" value="Endo/exonu/phosph_ase_sf"/>
</dbReference>
<keyword evidence="6" id="KW-1185">Reference proteome</keyword>
<protein>
    <recommendedName>
        <fullName evidence="1">inositol-polyphosphate 5-phosphatase</fullName>
        <ecNumber evidence="1">3.1.3.56</ecNumber>
    </recommendedName>
</protein>
<dbReference type="InterPro" id="IPR039737">
    <property type="entry name" value="INPP5A"/>
</dbReference>
<evidence type="ECO:0000256" key="1">
    <source>
        <dbReference type="ARBA" id="ARBA00012997"/>
    </source>
</evidence>
<dbReference type="GO" id="GO:0046856">
    <property type="term" value="P:phosphatidylinositol dephosphorylation"/>
    <property type="evidence" value="ECO:0007669"/>
    <property type="project" value="InterPro"/>
</dbReference>
<organism evidence="5 6">
    <name type="scientific">Oopsacas minuta</name>
    <dbReference type="NCBI Taxonomy" id="111878"/>
    <lineage>
        <taxon>Eukaryota</taxon>
        <taxon>Metazoa</taxon>
        <taxon>Porifera</taxon>
        <taxon>Hexactinellida</taxon>
        <taxon>Hexasterophora</taxon>
        <taxon>Lyssacinosida</taxon>
        <taxon>Leucopsacidae</taxon>
        <taxon>Oopsacas</taxon>
    </lineage>
</organism>
<dbReference type="InterPro" id="IPR000300">
    <property type="entry name" value="IPPc"/>
</dbReference>
<feature type="domain" description="Inositol polyphosphate-related phosphatase" evidence="4">
    <location>
        <begin position="1"/>
        <end position="382"/>
    </location>
</feature>
<proteinExistence type="inferred from homology"/>
<dbReference type="PANTHER" id="PTHR12997">
    <property type="entry name" value="TYPE I INOSITOL-1,4,5-TRISPHOSPHATE 5-PHOSPHATASE"/>
    <property type="match status" value="1"/>
</dbReference>
<dbReference type="PANTHER" id="PTHR12997:SF2">
    <property type="entry name" value="INOSITOL POLYPHOSPHATE-5-PHOSPHATASE A"/>
    <property type="match status" value="1"/>
</dbReference>
<dbReference type="EC" id="3.1.3.56" evidence="1"/>
<dbReference type="AlphaFoldDB" id="A0AAV7K9U1"/>
<gene>
    <name evidence="5" type="ORF">LOD99_15600</name>
</gene>
<dbReference type="Proteomes" id="UP001165289">
    <property type="component" value="Unassembled WGS sequence"/>
</dbReference>
<sequence length="382" mass="44057">MNTNALLITSNNGSLFEIPSLVDKWNAELGKLVTLHNPGLIAVHLQELGGKDWKRDMNKVDKSREDLLKADYLCEYTRSVWYFDKNFANGETFTALGSVYMFHKSLPEIKIYNLKTKSFDVIAMGTHEMYDNIHISPYCHVIRFPNEFFPQCPNWTRKGFIYTRWTIGGKPLELINIHIFHDADNRISLKESPSLYSYNRKKALEHSLKVFSQISPFECPSFVFGDFNFRQDQCLVMSHLLENGFVPAGEHSEESVQLEHPNGDYLKVQVKKFLLKCEALTSNGFMNMRKFDTEFASFKDVLFELPIKFSPSYPLSEDPEKPDIYNETRAPSWCDRILMNKLAHDTITKEAKDSQYFRAGNGVCLGDHKPICLTFNLADVLK</sequence>
<dbReference type="SMART" id="SM00128">
    <property type="entry name" value="IPPc"/>
    <property type="match status" value="1"/>
</dbReference>